<dbReference type="EMBL" id="JAEPRB010000507">
    <property type="protein sequence ID" value="KAG2215533.1"/>
    <property type="molecule type" value="Genomic_DNA"/>
</dbReference>
<dbReference type="AlphaFoldDB" id="A0A8H7RTK2"/>
<feature type="region of interest" description="Disordered" evidence="1">
    <location>
        <begin position="1"/>
        <end position="40"/>
    </location>
</feature>
<evidence type="ECO:0000313" key="2">
    <source>
        <dbReference type="EMBL" id="KAG2215533.1"/>
    </source>
</evidence>
<gene>
    <name evidence="2" type="ORF">INT45_008133</name>
</gene>
<organism evidence="2 3">
    <name type="scientific">Circinella minor</name>
    <dbReference type="NCBI Taxonomy" id="1195481"/>
    <lineage>
        <taxon>Eukaryota</taxon>
        <taxon>Fungi</taxon>
        <taxon>Fungi incertae sedis</taxon>
        <taxon>Mucoromycota</taxon>
        <taxon>Mucoromycotina</taxon>
        <taxon>Mucoromycetes</taxon>
        <taxon>Mucorales</taxon>
        <taxon>Lichtheimiaceae</taxon>
        <taxon>Circinella</taxon>
    </lineage>
</organism>
<dbReference type="Proteomes" id="UP000646827">
    <property type="component" value="Unassembled WGS sequence"/>
</dbReference>
<proteinExistence type="predicted"/>
<accession>A0A8H7RTK2</accession>
<sequence length="80" mass="8548">MQQQEDHPLQRLKQTTGSAALAPNLGRTGGTTTPIATTSNEGLQNHVTTTNGHFHGICHELSETSARLVALDKANDRMVA</sequence>
<protein>
    <submittedName>
        <fullName evidence="2">Uncharacterized protein</fullName>
    </submittedName>
</protein>
<comment type="caution">
    <text evidence="2">The sequence shown here is derived from an EMBL/GenBank/DDBJ whole genome shotgun (WGS) entry which is preliminary data.</text>
</comment>
<reference evidence="2 3" key="1">
    <citation type="submission" date="2020-12" db="EMBL/GenBank/DDBJ databases">
        <title>Metabolic potential, ecology and presence of endohyphal bacteria is reflected in genomic diversity of Mucoromycotina.</title>
        <authorList>
            <person name="Muszewska A."/>
            <person name="Okrasinska A."/>
            <person name="Steczkiewicz K."/>
            <person name="Drgas O."/>
            <person name="Orlowska M."/>
            <person name="Perlinska-Lenart U."/>
            <person name="Aleksandrzak-Piekarczyk T."/>
            <person name="Szatraj K."/>
            <person name="Zielenkiewicz U."/>
            <person name="Pilsyk S."/>
            <person name="Malc E."/>
            <person name="Mieczkowski P."/>
            <person name="Kruszewska J.S."/>
            <person name="Biernat P."/>
            <person name="Pawlowska J."/>
        </authorList>
    </citation>
    <scope>NUCLEOTIDE SEQUENCE [LARGE SCALE GENOMIC DNA]</scope>
    <source>
        <strain evidence="2 3">CBS 142.35</strain>
    </source>
</reference>
<keyword evidence="3" id="KW-1185">Reference proteome</keyword>
<evidence type="ECO:0000256" key="1">
    <source>
        <dbReference type="SAM" id="MobiDB-lite"/>
    </source>
</evidence>
<name>A0A8H7RTK2_9FUNG</name>
<evidence type="ECO:0000313" key="3">
    <source>
        <dbReference type="Proteomes" id="UP000646827"/>
    </source>
</evidence>